<feature type="compositionally biased region" description="Low complexity" evidence="1">
    <location>
        <begin position="47"/>
        <end position="71"/>
    </location>
</feature>
<feature type="region of interest" description="Disordered" evidence="1">
    <location>
        <begin position="46"/>
        <end position="96"/>
    </location>
</feature>
<feature type="transmembrane region" description="Helical" evidence="2">
    <location>
        <begin position="211"/>
        <end position="233"/>
    </location>
</feature>
<keyword evidence="5" id="KW-1185">Reference proteome</keyword>
<feature type="chain" id="PRO_5012021257" evidence="3">
    <location>
        <begin position="36"/>
        <end position="257"/>
    </location>
</feature>
<dbReference type="OrthoDB" id="5007898at2"/>
<dbReference type="Proteomes" id="UP000226079">
    <property type="component" value="Unassembled WGS sequence"/>
</dbReference>
<evidence type="ECO:0000256" key="3">
    <source>
        <dbReference type="SAM" id="SignalP"/>
    </source>
</evidence>
<dbReference type="EMBL" id="PDJC01000001">
    <property type="protein sequence ID" value="PFG17649.1"/>
    <property type="molecule type" value="Genomic_DNA"/>
</dbReference>
<dbReference type="AlphaFoldDB" id="A0A2A9CVN6"/>
<feature type="signal peptide" evidence="3">
    <location>
        <begin position="1"/>
        <end position="35"/>
    </location>
</feature>
<evidence type="ECO:0000313" key="5">
    <source>
        <dbReference type="Proteomes" id="UP000226079"/>
    </source>
</evidence>
<proteinExistence type="predicted"/>
<evidence type="ECO:0000256" key="1">
    <source>
        <dbReference type="SAM" id="MobiDB-lite"/>
    </source>
</evidence>
<gene>
    <name evidence="4" type="ORF">ATK74_2222</name>
</gene>
<keyword evidence="2" id="KW-0812">Transmembrane</keyword>
<reference evidence="4 5" key="1">
    <citation type="submission" date="2017-10" db="EMBL/GenBank/DDBJ databases">
        <title>Sequencing the genomes of 1000 actinobacteria strains.</title>
        <authorList>
            <person name="Klenk H.-P."/>
        </authorList>
    </citation>
    <scope>NUCLEOTIDE SEQUENCE [LARGE SCALE GENOMIC DNA]</scope>
    <source>
        <strain evidence="4 5">DSM 15597</strain>
    </source>
</reference>
<evidence type="ECO:0000313" key="4">
    <source>
        <dbReference type="EMBL" id="PFG17649.1"/>
    </source>
</evidence>
<keyword evidence="3" id="KW-0732">Signal</keyword>
<comment type="caution">
    <text evidence="4">The sequence shown here is derived from an EMBL/GenBank/DDBJ whole genome shotgun (WGS) entry which is preliminary data.</text>
</comment>
<keyword evidence="2" id="KW-0472">Membrane</keyword>
<sequence>MRRRRVRGLTPFLLGLVLSGSLLLAASGLAPRATADDNIGLSVDVLSTSPSPSPTKSSTPKPSSTSSTSSSNTGTPEPTVAGTDATGTPTSGPNPGEVELGGLLYVSGLSWTYTPSLNPAAGALDLHFSVRNAFDKPVDASAQFWVTGVFGQVVGQPATVGVFSLQPGETRTVSTTISGMAQWTVVTARMIFTPPPRLGTQSLSPVHREEVVWFLPWFVVLLAALGGAGFVGWRWWRGRPVVPDEAAEQPAPEVEAE</sequence>
<accession>A0A2A9CVN6</accession>
<protein>
    <submittedName>
        <fullName evidence="4">Uncharacterized protein</fullName>
    </submittedName>
</protein>
<evidence type="ECO:0000256" key="2">
    <source>
        <dbReference type="SAM" id="Phobius"/>
    </source>
</evidence>
<organism evidence="4 5">
    <name type="scientific">Propionicimonas paludicola</name>
    <dbReference type="NCBI Taxonomy" id="185243"/>
    <lineage>
        <taxon>Bacteria</taxon>
        <taxon>Bacillati</taxon>
        <taxon>Actinomycetota</taxon>
        <taxon>Actinomycetes</taxon>
        <taxon>Propionibacteriales</taxon>
        <taxon>Nocardioidaceae</taxon>
        <taxon>Propionicimonas</taxon>
    </lineage>
</organism>
<name>A0A2A9CVN6_9ACTN</name>
<dbReference type="RefSeq" id="WP_098461059.1">
    <property type="nucleotide sequence ID" value="NZ_PDJC01000001.1"/>
</dbReference>
<keyword evidence="2" id="KW-1133">Transmembrane helix</keyword>